<evidence type="ECO:0000313" key="2">
    <source>
        <dbReference type="EMBL" id="CQH61797.1"/>
    </source>
</evidence>
<protein>
    <submittedName>
        <fullName evidence="2">Uncharacterized protein</fullName>
    </submittedName>
</protein>
<dbReference type="Proteomes" id="UP000066737">
    <property type="component" value="Chromosome I"/>
</dbReference>
<feature type="transmembrane region" description="Helical" evidence="1">
    <location>
        <begin position="122"/>
        <end position="141"/>
    </location>
</feature>
<name>A0A0U5H8N0_9EURY</name>
<feature type="transmembrane region" description="Helical" evidence="1">
    <location>
        <begin position="81"/>
        <end position="102"/>
    </location>
</feature>
<gene>
    <name evidence="2" type="ORF">HHUB_3549</name>
</gene>
<feature type="transmembrane region" description="Helical" evidence="1">
    <location>
        <begin position="203"/>
        <end position="221"/>
    </location>
</feature>
<proteinExistence type="predicted"/>
<keyword evidence="3" id="KW-1185">Reference proteome</keyword>
<organism evidence="2 3">
    <name type="scientific">Halobacterium hubeiense</name>
    <dbReference type="NCBI Taxonomy" id="1407499"/>
    <lineage>
        <taxon>Archaea</taxon>
        <taxon>Methanobacteriati</taxon>
        <taxon>Methanobacteriota</taxon>
        <taxon>Stenosarchaea group</taxon>
        <taxon>Halobacteria</taxon>
        <taxon>Halobacteriales</taxon>
        <taxon>Halobacteriaceae</taxon>
        <taxon>Halobacterium</taxon>
    </lineage>
</organism>
<evidence type="ECO:0000313" key="3">
    <source>
        <dbReference type="Proteomes" id="UP000066737"/>
    </source>
</evidence>
<sequence>MPILRLVLIGFLLLLGYWFIRVWLGVFLDPRDSLATQVRFRVLEDTFSPPTKPNANLAYQLRQTLELAYEVFGQRGTVGQALIAILAISFVSVVAYISSSAAKNGVYIIGLSPFNADLLKTFWQVQATIVSFAFVIAVFLWESLISDSPYTIELRTAIRYTHSLFTIGFALFGTIASGLLLSQGWGPNSGSDQAMNQITTTDGFIVTFLSITTIVLVFVLFRRTLGYLVYNEDLDLNDKIASLRLDRELAPSRHDYMTKILKSYTGTSNSMPVTAYLDEPITVIRASDLELTGEISDIHLTKIQTLAADIQDRGYDVESVPHIGMNVGNNPPIMAIRGDISGSEVDCVERSLTNAIRTQEALY</sequence>
<feature type="transmembrane region" description="Helical" evidence="1">
    <location>
        <begin position="162"/>
        <end position="183"/>
    </location>
</feature>
<evidence type="ECO:0000256" key="1">
    <source>
        <dbReference type="SAM" id="Phobius"/>
    </source>
</evidence>
<accession>A0A0U5H8N0</accession>
<dbReference type="EMBL" id="LN831302">
    <property type="protein sequence ID" value="CQH61797.1"/>
    <property type="molecule type" value="Genomic_DNA"/>
</dbReference>
<dbReference type="AlphaFoldDB" id="A0A0U5H8N0"/>
<dbReference type="KEGG" id="hhb:Hhub_3549"/>
<reference evidence="3" key="1">
    <citation type="journal article" date="2016" name="Environ. Microbiol.">
        <title>The complete genome of a viable archaeum isolated from 123-million-year-old rock salt.</title>
        <authorList>
            <person name="Jaakkola S.T."/>
            <person name="Pfeiffer F."/>
            <person name="Ravantti J.J."/>
            <person name="Guo Q."/>
            <person name="Liu Y."/>
            <person name="Chen X."/>
            <person name="Ma H."/>
            <person name="Yang C."/>
            <person name="Oksanen H.M."/>
            <person name="Bamford D.H."/>
        </authorList>
    </citation>
    <scope>NUCLEOTIDE SEQUENCE</scope>
    <source>
        <strain evidence="3">JI20-1</strain>
    </source>
</reference>
<feature type="transmembrane region" description="Helical" evidence="1">
    <location>
        <begin position="6"/>
        <end position="24"/>
    </location>
</feature>
<keyword evidence="1" id="KW-0472">Membrane</keyword>
<keyword evidence="1" id="KW-0812">Transmembrane</keyword>
<keyword evidence="1" id="KW-1133">Transmembrane helix</keyword>